<dbReference type="Gene3D" id="2.102.10.10">
    <property type="entry name" value="Rieske [2Fe-2S] iron-sulphur domain"/>
    <property type="match status" value="1"/>
</dbReference>
<dbReference type="Gene3D" id="3.50.50.60">
    <property type="entry name" value="FAD/NAD(P)-binding domain"/>
    <property type="match status" value="1"/>
</dbReference>
<dbReference type="GO" id="GO:0016705">
    <property type="term" value="F:oxidoreductase activity, acting on paired donors, with incorporation or reduction of molecular oxygen"/>
    <property type="evidence" value="ECO:0007669"/>
    <property type="project" value="UniProtKB-ARBA"/>
</dbReference>
<proteinExistence type="predicted"/>
<dbReference type="Pfam" id="PF01266">
    <property type="entry name" value="DAO"/>
    <property type="match status" value="1"/>
</dbReference>
<dbReference type="GO" id="GO:0004497">
    <property type="term" value="F:monooxygenase activity"/>
    <property type="evidence" value="ECO:0007669"/>
    <property type="project" value="UniProtKB-ARBA"/>
</dbReference>
<keyword evidence="2" id="KW-0479">Metal-binding</keyword>
<protein>
    <submittedName>
        <fullName evidence="8">Glycine/D-amino acid oxidase-like deaminating enzyme/nitrite reductase/ring-hydroxylating ferredoxin subunit</fullName>
    </submittedName>
</protein>
<gene>
    <name evidence="8" type="ORF">HNR70_002804</name>
</gene>
<comment type="caution">
    <text evidence="8">The sequence shown here is derived from an EMBL/GenBank/DDBJ whole genome shotgun (WGS) entry which is preliminary data.</text>
</comment>
<dbReference type="InterPro" id="IPR036922">
    <property type="entry name" value="Rieske_2Fe-2S_sf"/>
</dbReference>
<dbReference type="GO" id="GO:0005737">
    <property type="term" value="C:cytoplasm"/>
    <property type="evidence" value="ECO:0007669"/>
    <property type="project" value="TreeGrafter"/>
</dbReference>
<dbReference type="SUPFAM" id="SSF50022">
    <property type="entry name" value="ISP domain"/>
    <property type="match status" value="1"/>
</dbReference>
<dbReference type="AlphaFoldDB" id="A0A841AHE0"/>
<organism evidence="8 9">
    <name type="scientific">Brachybacterium aquaticum</name>
    <dbReference type="NCBI Taxonomy" id="1432564"/>
    <lineage>
        <taxon>Bacteria</taxon>
        <taxon>Bacillati</taxon>
        <taxon>Actinomycetota</taxon>
        <taxon>Actinomycetes</taxon>
        <taxon>Micrococcales</taxon>
        <taxon>Dermabacteraceae</taxon>
        <taxon>Brachybacterium</taxon>
    </lineage>
</organism>
<dbReference type="PANTHER" id="PTHR13847">
    <property type="entry name" value="SARCOSINE DEHYDROGENASE-RELATED"/>
    <property type="match status" value="1"/>
</dbReference>
<dbReference type="Gene3D" id="3.30.9.10">
    <property type="entry name" value="D-Amino Acid Oxidase, subunit A, domain 2"/>
    <property type="match status" value="1"/>
</dbReference>
<keyword evidence="5" id="KW-1015">Disulfide bond</keyword>
<dbReference type="RefSeq" id="WP_184326221.1">
    <property type="nucleotide sequence ID" value="NZ_JACHLZ010000001.1"/>
</dbReference>
<dbReference type="GO" id="GO:0016020">
    <property type="term" value="C:membrane"/>
    <property type="evidence" value="ECO:0007669"/>
    <property type="project" value="InterPro"/>
</dbReference>
<dbReference type="Pfam" id="PF00355">
    <property type="entry name" value="Rieske"/>
    <property type="match status" value="1"/>
</dbReference>
<keyword evidence="1" id="KW-0001">2Fe-2S</keyword>
<dbReference type="PRINTS" id="PR00162">
    <property type="entry name" value="RIESKE"/>
</dbReference>
<feature type="domain" description="Rieske" evidence="7">
    <location>
        <begin position="412"/>
        <end position="494"/>
    </location>
</feature>
<keyword evidence="3" id="KW-0408">Iron</keyword>
<dbReference type="Proteomes" id="UP000588158">
    <property type="component" value="Unassembled WGS sequence"/>
</dbReference>
<evidence type="ECO:0000256" key="1">
    <source>
        <dbReference type="ARBA" id="ARBA00022714"/>
    </source>
</evidence>
<dbReference type="PROSITE" id="PS51296">
    <property type="entry name" value="RIESKE"/>
    <property type="match status" value="1"/>
</dbReference>
<dbReference type="PANTHER" id="PTHR13847:SF274">
    <property type="entry name" value="RIESKE 2FE-2S IRON-SULFUR PROTEIN YHFW-RELATED"/>
    <property type="match status" value="1"/>
</dbReference>
<evidence type="ECO:0000256" key="2">
    <source>
        <dbReference type="ARBA" id="ARBA00022723"/>
    </source>
</evidence>
<dbReference type="SUPFAM" id="SSF51905">
    <property type="entry name" value="FAD/NAD(P)-binding domain"/>
    <property type="match status" value="1"/>
</dbReference>
<sequence>MRSLWLDTLDRSEIPVGEMPRGISFDVAVAGAGLTGLATAVMLARAGLRVIVLEAREAGAGATGSTTAKLTLLQATRLSDLRSRHSLETARAYLAAGAEAQRWLLAACAAQDVPVQRRPATTYATTPEGAEQVREEWRTARELGLAASFTQTTELPFPATGAVVLEDQAQFDPMQVLVGLARELHALGGVLVEGVRVTGAGRRGPFTLTTSRGEVRAERLVLATGSTILDRSGHAERMTARRSYAMTYRVPAGAWVPQGMHIAADGPSRTLRSVPHEGEELLLVGGGDHVTGRAESPAGRVQEIDAWARDLVPGAVRTHHWAAQDYHSASGLPLVGALPGSGGTLVAATGFAKWGMTGGVAAALAMTGLLQGRAPDWYAGLTSGTGPRAIASGAAMAAQVGAHLAKDWVQAELTALPSEAPAEGEGVVGRSDGAPVAVSTVDGRTCAVSGVCTHLGGVLRWNDAERSWDCPLHGSRFAADGALLEGPAVEDLTPRHLPPPDAAASPGGRG</sequence>
<evidence type="ECO:0000259" key="7">
    <source>
        <dbReference type="PROSITE" id="PS51296"/>
    </source>
</evidence>
<keyword evidence="9" id="KW-1185">Reference proteome</keyword>
<dbReference type="InterPro" id="IPR036188">
    <property type="entry name" value="FAD/NAD-bd_sf"/>
</dbReference>
<feature type="region of interest" description="Disordered" evidence="6">
    <location>
        <begin position="489"/>
        <end position="510"/>
    </location>
</feature>
<dbReference type="GO" id="GO:0046872">
    <property type="term" value="F:metal ion binding"/>
    <property type="evidence" value="ECO:0007669"/>
    <property type="project" value="UniProtKB-KW"/>
</dbReference>
<dbReference type="GO" id="GO:0051537">
    <property type="term" value="F:2 iron, 2 sulfur cluster binding"/>
    <property type="evidence" value="ECO:0007669"/>
    <property type="project" value="UniProtKB-KW"/>
</dbReference>
<evidence type="ECO:0000256" key="6">
    <source>
        <dbReference type="SAM" id="MobiDB-lite"/>
    </source>
</evidence>
<evidence type="ECO:0000256" key="5">
    <source>
        <dbReference type="ARBA" id="ARBA00023157"/>
    </source>
</evidence>
<dbReference type="InterPro" id="IPR006076">
    <property type="entry name" value="FAD-dep_OxRdtase"/>
</dbReference>
<evidence type="ECO:0000256" key="3">
    <source>
        <dbReference type="ARBA" id="ARBA00023004"/>
    </source>
</evidence>
<keyword evidence="4" id="KW-0411">Iron-sulfur</keyword>
<evidence type="ECO:0000313" key="9">
    <source>
        <dbReference type="Proteomes" id="UP000588158"/>
    </source>
</evidence>
<name>A0A841AHE0_9MICO</name>
<evidence type="ECO:0000313" key="8">
    <source>
        <dbReference type="EMBL" id="MBB5832991.1"/>
    </source>
</evidence>
<dbReference type="InterPro" id="IPR017941">
    <property type="entry name" value="Rieske_2Fe-2S"/>
</dbReference>
<reference evidence="8 9" key="1">
    <citation type="submission" date="2020-08" db="EMBL/GenBank/DDBJ databases">
        <title>Sequencing the genomes of 1000 actinobacteria strains.</title>
        <authorList>
            <person name="Klenk H.-P."/>
        </authorList>
    </citation>
    <scope>NUCLEOTIDE SEQUENCE [LARGE SCALE GENOMIC DNA]</scope>
    <source>
        <strain evidence="8 9">DSM 28796</strain>
    </source>
</reference>
<dbReference type="InterPro" id="IPR005805">
    <property type="entry name" value="Rieske_Fe-S_prot_C"/>
</dbReference>
<evidence type="ECO:0000256" key="4">
    <source>
        <dbReference type="ARBA" id="ARBA00023014"/>
    </source>
</evidence>
<accession>A0A841AHE0</accession>
<dbReference type="EMBL" id="JACHLZ010000001">
    <property type="protein sequence ID" value="MBB5832991.1"/>
    <property type="molecule type" value="Genomic_DNA"/>
</dbReference>